<dbReference type="FunFam" id="3.60.20.10:FF:000006">
    <property type="entry name" value="Glutamine--fructose-6-phosphate aminotransferase [isomerizing]"/>
    <property type="match status" value="1"/>
</dbReference>
<evidence type="ECO:0000256" key="3">
    <source>
        <dbReference type="ARBA" id="ARBA00012916"/>
    </source>
</evidence>
<evidence type="ECO:0000256" key="7">
    <source>
        <dbReference type="ARBA" id="ARBA00022679"/>
    </source>
</evidence>
<keyword evidence="7 10" id="KW-0808">Transferase</keyword>
<evidence type="ECO:0000256" key="2">
    <source>
        <dbReference type="ARBA" id="ARBA00004496"/>
    </source>
</evidence>
<dbReference type="FunFam" id="3.40.50.10490:FF:000002">
    <property type="entry name" value="Glutamine--fructose-6-phosphate aminotransferase [isomerizing]"/>
    <property type="match status" value="1"/>
</dbReference>
<dbReference type="GO" id="GO:0046349">
    <property type="term" value="P:amino sugar biosynthetic process"/>
    <property type="evidence" value="ECO:0007669"/>
    <property type="project" value="UniProtKB-ARBA"/>
</dbReference>
<reference evidence="13 14" key="1">
    <citation type="submission" date="2019-02" db="EMBL/GenBank/DDBJ databases">
        <title>Deep-cultivation of Planctomycetes and their phenomic and genomic characterization uncovers novel biology.</title>
        <authorList>
            <person name="Wiegand S."/>
            <person name="Jogler M."/>
            <person name="Boedeker C."/>
            <person name="Pinto D."/>
            <person name="Vollmers J."/>
            <person name="Rivas-Marin E."/>
            <person name="Kohn T."/>
            <person name="Peeters S.H."/>
            <person name="Heuer A."/>
            <person name="Rast P."/>
            <person name="Oberbeckmann S."/>
            <person name="Bunk B."/>
            <person name="Jeske O."/>
            <person name="Meyerdierks A."/>
            <person name="Storesund J.E."/>
            <person name="Kallscheuer N."/>
            <person name="Luecker S."/>
            <person name="Lage O.M."/>
            <person name="Pohl T."/>
            <person name="Merkel B.J."/>
            <person name="Hornburger P."/>
            <person name="Mueller R.-W."/>
            <person name="Bruemmer F."/>
            <person name="Labrenz M."/>
            <person name="Spormann A.M."/>
            <person name="Op den Camp H."/>
            <person name="Overmann J."/>
            <person name="Amann R."/>
            <person name="Jetten M.S.M."/>
            <person name="Mascher T."/>
            <person name="Medema M.H."/>
            <person name="Devos D.P."/>
            <person name="Kaster A.-K."/>
            <person name="Ovreas L."/>
            <person name="Rohde M."/>
            <person name="Galperin M.Y."/>
            <person name="Jogler C."/>
        </authorList>
    </citation>
    <scope>NUCLEOTIDE SEQUENCE [LARGE SCALE GENOMIC DNA]</scope>
    <source>
        <strain evidence="13 14">Mal4</strain>
    </source>
</reference>
<evidence type="ECO:0000256" key="4">
    <source>
        <dbReference type="ARBA" id="ARBA00016090"/>
    </source>
</evidence>
<comment type="catalytic activity">
    <reaction evidence="1 10">
        <text>D-fructose 6-phosphate + L-glutamine = D-glucosamine 6-phosphate + L-glutamate</text>
        <dbReference type="Rhea" id="RHEA:13237"/>
        <dbReference type="ChEBI" id="CHEBI:29985"/>
        <dbReference type="ChEBI" id="CHEBI:58359"/>
        <dbReference type="ChEBI" id="CHEBI:58725"/>
        <dbReference type="ChEBI" id="CHEBI:61527"/>
        <dbReference type="EC" id="2.6.1.16"/>
    </reaction>
</comment>
<dbReference type="CDD" id="cd00714">
    <property type="entry name" value="GFAT"/>
    <property type="match status" value="1"/>
</dbReference>
<keyword evidence="5 10" id="KW-0963">Cytoplasm</keyword>
<dbReference type="InterPro" id="IPR029055">
    <property type="entry name" value="Ntn_hydrolases_N"/>
</dbReference>
<accession>A0A517Z952</accession>
<proteinExistence type="inferred from homology"/>
<keyword evidence="14" id="KW-1185">Reference proteome</keyword>
<dbReference type="SUPFAM" id="SSF56235">
    <property type="entry name" value="N-terminal nucleophile aminohydrolases (Ntn hydrolases)"/>
    <property type="match status" value="1"/>
</dbReference>
<evidence type="ECO:0000256" key="9">
    <source>
        <dbReference type="ARBA" id="ARBA00022962"/>
    </source>
</evidence>
<dbReference type="AlphaFoldDB" id="A0A517Z952"/>
<feature type="initiator methionine" description="Removed" evidence="10">
    <location>
        <position position="1"/>
    </location>
</feature>
<dbReference type="GO" id="GO:0097367">
    <property type="term" value="F:carbohydrate derivative binding"/>
    <property type="evidence" value="ECO:0007669"/>
    <property type="project" value="InterPro"/>
</dbReference>
<evidence type="ECO:0000259" key="12">
    <source>
        <dbReference type="PROSITE" id="PS51464"/>
    </source>
</evidence>
<evidence type="ECO:0000313" key="14">
    <source>
        <dbReference type="Proteomes" id="UP000320496"/>
    </source>
</evidence>
<dbReference type="InterPro" id="IPR047084">
    <property type="entry name" value="GFAT_N"/>
</dbReference>
<dbReference type="InterPro" id="IPR001347">
    <property type="entry name" value="SIS_dom"/>
</dbReference>
<keyword evidence="9" id="KW-0315">Glutamine amidotransferase</keyword>
<dbReference type="GO" id="GO:0006002">
    <property type="term" value="P:fructose 6-phosphate metabolic process"/>
    <property type="evidence" value="ECO:0007669"/>
    <property type="project" value="TreeGrafter"/>
</dbReference>
<dbReference type="GO" id="GO:0006487">
    <property type="term" value="P:protein N-linked glycosylation"/>
    <property type="evidence" value="ECO:0007669"/>
    <property type="project" value="TreeGrafter"/>
</dbReference>
<feature type="domain" description="Glutamine amidotransferase type-2" evidence="11">
    <location>
        <begin position="2"/>
        <end position="219"/>
    </location>
</feature>
<dbReference type="CDD" id="cd05008">
    <property type="entry name" value="SIS_GlmS_GlmD_1"/>
    <property type="match status" value="1"/>
</dbReference>
<comment type="subcellular location">
    <subcellularLocation>
        <location evidence="2 10">Cytoplasm</location>
    </subcellularLocation>
</comment>
<keyword evidence="6 10" id="KW-0032">Aminotransferase</keyword>
<dbReference type="HAMAP" id="MF_00164">
    <property type="entry name" value="GlmS"/>
    <property type="match status" value="1"/>
</dbReference>
<evidence type="ECO:0000256" key="1">
    <source>
        <dbReference type="ARBA" id="ARBA00001031"/>
    </source>
</evidence>
<dbReference type="OrthoDB" id="106547at2"/>
<dbReference type="Pfam" id="PF01380">
    <property type="entry name" value="SIS"/>
    <property type="match status" value="2"/>
</dbReference>
<dbReference type="Pfam" id="PF13522">
    <property type="entry name" value="GATase_6"/>
    <property type="match status" value="1"/>
</dbReference>
<dbReference type="GO" id="GO:0005829">
    <property type="term" value="C:cytosol"/>
    <property type="evidence" value="ECO:0007669"/>
    <property type="project" value="TreeGrafter"/>
</dbReference>
<dbReference type="PANTHER" id="PTHR10937:SF0">
    <property type="entry name" value="GLUTAMINE--FRUCTOSE-6-PHOSPHATE TRANSAMINASE (ISOMERIZING)"/>
    <property type="match status" value="1"/>
</dbReference>
<evidence type="ECO:0000256" key="8">
    <source>
        <dbReference type="ARBA" id="ARBA00022737"/>
    </source>
</evidence>
<dbReference type="FunFam" id="3.40.50.10490:FF:000001">
    <property type="entry name" value="Glutamine--fructose-6-phosphate aminotransferase [isomerizing]"/>
    <property type="match status" value="1"/>
</dbReference>
<dbReference type="CDD" id="cd05009">
    <property type="entry name" value="SIS_GlmS_GlmD_2"/>
    <property type="match status" value="1"/>
</dbReference>
<organism evidence="13 14">
    <name type="scientific">Maioricimonas rarisocia</name>
    <dbReference type="NCBI Taxonomy" id="2528026"/>
    <lineage>
        <taxon>Bacteria</taxon>
        <taxon>Pseudomonadati</taxon>
        <taxon>Planctomycetota</taxon>
        <taxon>Planctomycetia</taxon>
        <taxon>Planctomycetales</taxon>
        <taxon>Planctomycetaceae</taxon>
        <taxon>Maioricimonas</taxon>
    </lineage>
</organism>
<dbReference type="KEGG" id="mri:Mal4_32930"/>
<dbReference type="PANTHER" id="PTHR10937">
    <property type="entry name" value="GLUCOSAMINE--FRUCTOSE-6-PHOSPHATE AMINOTRANSFERASE, ISOMERIZING"/>
    <property type="match status" value="1"/>
</dbReference>
<dbReference type="PROSITE" id="PS51464">
    <property type="entry name" value="SIS"/>
    <property type="match status" value="2"/>
</dbReference>
<protein>
    <recommendedName>
        <fullName evidence="4 10">Glutamine--fructose-6-phosphate aminotransferase [isomerizing]</fullName>
        <ecNumber evidence="3 10">2.6.1.16</ecNumber>
    </recommendedName>
    <alternativeName>
        <fullName evidence="10">D-fructose-6-phosphate amidotransferase</fullName>
    </alternativeName>
    <alternativeName>
        <fullName evidence="10">GFAT</fullName>
    </alternativeName>
    <alternativeName>
        <fullName evidence="10">Glucosamine-6-phosphate synthase</fullName>
    </alternativeName>
    <alternativeName>
        <fullName evidence="10">Hexosephosphate aminotransferase</fullName>
    </alternativeName>
    <alternativeName>
        <fullName evidence="10">L-glutamine--D-fructose-6-phosphate amidotransferase</fullName>
    </alternativeName>
</protein>
<dbReference type="InterPro" id="IPR035466">
    <property type="entry name" value="GlmS/AgaS_SIS"/>
</dbReference>
<dbReference type="Proteomes" id="UP000320496">
    <property type="component" value="Chromosome"/>
</dbReference>
<dbReference type="RefSeq" id="WP_145370193.1">
    <property type="nucleotide sequence ID" value="NZ_CP036275.1"/>
</dbReference>
<dbReference type="GO" id="GO:0005975">
    <property type="term" value="P:carbohydrate metabolic process"/>
    <property type="evidence" value="ECO:0007669"/>
    <property type="project" value="UniProtKB-UniRule"/>
</dbReference>
<sequence>MCGIVGYLGTRPVTEVLLNGLQRLEYRGYDSAGLVVSGPAGLKSHRVEGRIDRLRSLADSSPLEGRAGIGHTRWATHGAPSLANAHPHFDASGRFALVHNGIIENHAAIRSFLNQKGIEFQSETDTEALVQLIGFLYQGTGDLLESVRQALRTVRGTFGIALLSSEAPELLIAARRGSPLIVGVGSEELMVASDASALIGQTSQVLYLDDDEIVTLGPEGLHVSDLDAMAVERDLVTLDLTLEEIELKGHDHHMHKEIHEQPASLQMTLRGRVNAADRKFVLGGLTSLERQLPNVERALLFGCGSAWHAALIGEYMLEELASLPTSVEYASELRYRNPLIERGTLAVGVSQSGETADTLAALREVQTRGATTVGVVNAVGSSVARETDAGVYLHVGPEIGVASTKAFLGQVVVLAMLAGYMGRRRHLSDDRLIEFLEGLEALPDKVKEALETEQQMKELAYALCDREHWLYLGRGVNFPAALEGALKLKEVSYIHAEGLPAAEMKHGPIAMIDKGMPVVVLAPKDGVYSKVLSNIEEVRSRGARVIVVTSADDPELDQLAHDVVRVPETHSLLSPVVTSIPLQLLAYHAALAKGRDVDKPRNLAKSVTVE</sequence>
<dbReference type="InterPro" id="IPR046348">
    <property type="entry name" value="SIS_dom_sf"/>
</dbReference>
<evidence type="ECO:0000256" key="10">
    <source>
        <dbReference type="HAMAP-Rule" id="MF_00164"/>
    </source>
</evidence>
<dbReference type="NCBIfam" id="TIGR01135">
    <property type="entry name" value="glmS"/>
    <property type="match status" value="1"/>
</dbReference>
<dbReference type="GO" id="GO:0006047">
    <property type="term" value="P:UDP-N-acetylglucosamine metabolic process"/>
    <property type="evidence" value="ECO:0007669"/>
    <property type="project" value="TreeGrafter"/>
</dbReference>
<feature type="active site" description="Nucleophile; for GATase activity" evidence="10">
    <location>
        <position position="2"/>
    </location>
</feature>
<keyword evidence="8" id="KW-0677">Repeat</keyword>
<dbReference type="NCBIfam" id="NF001484">
    <property type="entry name" value="PRK00331.1"/>
    <property type="match status" value="1"/>
</dbReference>
<evidence type="ECO:0000313" key="13">
    <source>
        <dbReference type="EMBL" id="QDU38961.1"/>
    </source>
</evidence>
<dbReference type="GO" id="GO:0004360">
    <property type="term" value="F:glutamine-fructose-6-phosphate transaminase (isomerizing) activity"/>
    <property type="evidence" value="ECO:0007669"/>
    <property type="project" value="UniProtKB-UniRule"/>
</dbReference>
<feature type="active site" description="For Fru-6P isomerization activity" evidence="10">
    <location>
        <position position="605"/>
    </location>
</feature>
<feature type="domain" description="SIS" evidence="12">
    <location>
        <begin position="459"/>
        <end position="600"/>
    </location>
</feature>
<dbReference type="InterPro" id="IPR005855">
    <property type="entry name" value="GFAT"/>
</dbReference>
<dbReference type="Gene3D" id="3.60.20.10">
    <property type="entry name" value="Glutamine Phosphoribosylpyrophosphate, subunit 1, domain 1"/>
    <property type="match status" value="1"/>
</dbReference>
<dbReference type="Gene3D" id="3.40.50.10490">
    <property type="entry name" value="Glucose-6-phosphate isomerase like protein, domain 1"/>
    <property type="match status" value="2"/>
</dbReference>
<dbReference type="InterPro" id="IPR035490">
    <property type="entry name" value="GlmS/FrlB_SIS"/>
</dbReference>
<dbReference type="EMBL" id="CP036275">
    <property type="protein sequence ID" value="QDU38961.1"/>
    <property type="molecule type" value="Genomic_DNA"/>
</dbReference>
<feature type="domain" description="SIS" evidence="12">
    <location>
        <begin position="288"/>
        <end position="427"/>
    </location>
</feature>
<dbReference type="SUPFAM" id="SSF53697">
    <property type="entry name" value="SIS domain"/>
    <property type="match status" value="1"/>
</dbReference>
<dbReference type="EC" id="2.6.1.16" evidence="3 10"/>
<evidence type="ECO:0000256" key="6">
    <source>
        <dbReference type="ARBA" id="ARBA00022576"/>
    </source>
</evidence>
<gene>
    <name evidence="13" type="primary">glmS_1</name>
    <name evidence="10" type="synonym">glmS</name>
    <name evidence="13" type="ORF">Mal4_32930</name>
</gene>
<comment type="subunit">
    <text evidence="10">Homodimer.</text>
</comment>
<name>A0A517Z952_9PLAN</name>
<evidence type="ECO:0000259" key="11">
    <source>
        <dbReference type="PROSITE" id="PS51278"/>
    </source>
</evidence>
<dbReference type="InterPro" id="IPR017932">
    <property type="entry name" value="GATase_2_dom"/>
</dbReference>
<comment type="function">
    <text evidence="10">Catalyzes the first step in hexosamine metabolism, converting fructose-6P into glucosamine-6P using glutamine as a nitrogen source.</text>
</comment>
<evidence type="ECO:0000256" key="5">
    <source>
        <dbReference type="ARBA" id="ARBA00022490"/>
    </source>
</evidence>
<dbReference type="PROSITE" id="PS51278">
    <property type="entry name" value="GATASE_TYPE_2"/>
    <property type="match status" value="1"/>
</dbReference>